<dbReference type="Gene3D" id="1.10.238.10">
    <property type="entry name" value="EF-hand"/>
    <property type="match status" value="1"/>
</dbReference>
<feature type="compositionally biased region" description="Low complexity" evidence="1">
    <location>
        <begin position="43"/>
        <end position="69"/>
    </location>
</feature>
<dbReference type="PROSITE" id="PS00018">
    <property type="entry name" value="EF_HAND_1"/>
    <property type="match status" value="1"/>
</dbReference>
<feature type="region of interest" description="Disordered" evidence="1">
    <location>
        <begin position="28"/>
        <end position="131"/>
    </location>
</feature>
<name>A0ABX1F3F3_9PROT</name>
<dbReference type="Proteomes" id="UP000765160">
    <property type="component" value="Unassembled WGS sequence"/>
</dbReference>
<evidence type="ECO:0000256" key="1">
    <source>
        <dbReference type="SAM" id="MobiDB-lite"/>
    </source>
</evidence>
<dbReference type="InterPro" id="IPR018247">
    <property type="entry name" value="EF_Hand_1_Ca_BS"/>
</dbReference>
<dbReference type="RefSeq" id="WP_168051606.1">
    <property type="nucleotide sequence ID" value="NZ_JAATJR010000005.1"/>
</dbReference>
<dbReference type="Pfam" id="PF13202">
    <property type="entry name" value="EF-hand_5"/>
    <property type="match status" value="2"/>
</dbReference>
<keyword evidence="4" id="KW-1185">Reference proteome</keyword>
<feature type="compositionally biased region" description="Basic and acidic residues" evidence="1">
    <location>
        <begin position="28"/>
        <end position="42"/>
    </location>
</feature>
<evidence type="ECO:0000313" key="3">
    <source>
        <dbReference type="EMBL" id="NKE46896.1"/>
    </source>
</evidence>
<dbReference type="EMBL" id="JAAVTX010000005">
    <property type="protein sequence ID" value="NKE46896.1"/>
    <property type="molecule type" value="Genomic_DNA"/>
</dbReference>
<dbReference type="PROSITE" id="PS50222">
    <property type="entry name" value="EF_HAND_2"/>
    <property type="match status" value="1"/>
</dbReference>
<dbReference type="SUPFAM" id="SSF47473">
    <property type="entry name" value="EF-hand"/>
    <property type="match status" value="1"/>
</dbReference>
<organism evidence="3 4">
    <name type="scientific">Falsiroseomonas frigidaquae</name>
    <dbReference type="NCBI Taxonomy" id="487318"/>
    <lineage>
        <taxon>Bacteria</taxon>
        <taxon>Pseudomonadati</taxon>
        <taxon>Pseudomonadota</taxon>
        <taxon>Alphaproteobacteria</taxon>
        <taxon>Acetobacterales</taxon>
        <taxon>Roseomonadaceae</taxon>
        <taxon>Falsiroseomonas</taxon>
    </lineage>
</organism>
<reference evidence="3 4" key="1">
    <citation type="submission" date="2020-03" db="EMBL/GenBank/DDBJ databases">
        <title>Roseomonas selenitidurans sp. nov. isolated from soil.</title>
        <authorList>
            <person name="Liu H."/>
        </authorList>
    </citation>
    <scope>NUCLEOTIDE SEQUENCE [LARGE SCALE GENOMIC DNA]</scope>
    <source>
        <strain evidence="3 4">JCM 15073</strain>
    </source>
</reference>
<dbReference type="InterPro" id="IPR011992">
    <property type="entry name" value="EF-hand-dom_pair"/>
</dbReference>
<comment type="caution">
    <text evidence="3">The sequence shown here is derived from an EMBL/GenBank/DDBJ whole genome shotgun (WGS) entry which is preliminary data.</text>
</comment>
<proteinExistence type="predicted"/>
<feature type="domain" description="EF-hand" evidence="2">
    <location>
        <begin position="79"/>
        <end position="114"/>
    </location>
</feature>
<sequence>MMEISGSGGAGNAALLQQWRERLFARADEDADGRLSPEEVRPARPARTAGGGEAAPARPAGDPASPAAGEVAQSVPGQLARATVEQVFGLLDTDGDGGISATELDQGPAGRPPGPRPEGPPPGATGSLSDRMLGVLFGAQETGSTGTETEVAAQLSAMLERALKAYQPDQASRGSESA</sequence>
<protein>
    <submittedName>
        <fullName evidence="3">EF-hand domain-containing protein</fullName>
    </submittedName>
</protein>
<gene>
    <name evidence="3" type="ORF">HB662_19100</name>
</gene>
<dbReference type="InterPro" id="IPR002048">
    <property type="entry name" value="EF_hand_dom"/>
</dbReference>
<evidence type="ECO:0000259" key="2">
    <source>
        <dbReference type="PROSITE" id="PS50222"/>
    </source>
</evidence>
<evidence type="ECO:0000313" key="4">
    <source>
        <dbReference type="Proteomes" id="UP000765160"/>
    </source>
</evidence>
<feature type="compositionally biased region" description="Pro residues" evidence="1">
    <location>
        <begin position="110"/>
        <end position="123"/>
    </location>
</feature>
<accession>A0ABX1F3F3</accession>